<keyword evidence="1" id="KW-0808">Transferase</keyword>
<name>A0A084VVT6_ANOSI</name>
<organism evidence="1">
    <name type="scientific">Anopheles sinensis</name>
    <name type="common">Mosquito</name>
    <dbReference type="NCBI Taxonomy" id="74873"/>
    <lineage>
        <taxon>Eukaryota</taxon>
        <taxon>Metazoa</taxon>
        <taxon>Ecdysozoa</taxon>
        <taxon>Arthropoda</taxon>
        <taxon>Hexapoda</taxon>
        <taxon>Insecta</taxon>
        <taxon>Pterygota</taxon>
        <taxon>Neoptera</taxon>
        <taxon>Endopterygota</taxon>
        <taxon>Diptera</taxon>
        <taxon>Nematocera</taxon>
        <taxon>Culicoidea</taxon>
        <taxon>Culicidae</taxon>
        <taxon>Anophelinae</taxon>
        <taxon>Anopheles</taxon>
    </lineage>
</organism>
<dbReference type="EnsemblMetazoa" id="ASIC009766-RA">
    <property type="protein sequence ID" value="ASIC009766-PA"/>
    <property type="gene ID" value="ASIC009766"/>
</dbReference>
<keyword evidence="3" id="KW-1185">Reference proteome</keyword>
<protein>
    <submittedName>
        <fullName evidence="1 2">Serine/threonine-protein kinase Nek9</fullName>
    </submittedName>
</protein>
<keyword evidence="1" id="KW-0418">Kinase</keyword>
<dbReference type="EMBL" id="KE525161">
    <property type="protein sequence ID" value="KFB42080.1"/>
    <property type="molecule type" value="Genomic_DNA"/>
</dbReference>
<dbReference type="AlphaFoldDB" id="A0A084VVT6"/>
<reference evidence="1 3" key="1">
    <citation type="journal article" date="2014" name="BMC Genomics">
        <title>Genome sequence of Anopheles sinensis provides insight into genetics basis of mosquito competence for malaria parasites.</title>
        <authorList>
            <person name="Zhou D."/>
            <person name="Zhang D."/>
            <person name="Ding G."/>
            <person name="Shi L."/>
            <person name="Hou Q."/>
            <person name="Ye Y."/>
            <person name="Xu Y."/>
            <person name="Zhou H."/>
            <person name="Xiong C."/>
            <person name="Li S."/>
            <person name="Yu J."/>
            <person name="Hong S."/>
            <person name="Yu X."/>
            <person name="Zou P."/>
            <person name="Chen C."/>
            <person name="Chang X."/>
            <person name="Wang W."/>
            <person name="Lv Y."/>
            <person name="Sun Y."/>
            <person name="Ma L."/>
            <person name="Shen B."/>
            <person name="Zhu C."/>
        </authorList>
    </citation>
    <scope>NUCLEOTIDE SEQUENCE [LARGE SCALE GENOMIC DNA]</scope>
</reference>
<dbReference type="VEuPathDB" id="VectorBase:ASIC009766"/>
<accession>A0A084VVT6</accession>
<evidence type="ECO:0000313" key="1">
    <source>
        <dbReference type="EMBL" id="KFB42080.1"/>
    </source>
</evidence>
<proteinExistence type="predicted"/>
<dbReference type="GO" id="GO:0016301">
    <property type="term" value="F:kinase activity"/>
    <property type="evidence" value="ECO:0007669"/>
    <property type="project" value="UniProtKB-KW"/>
</dbReference>
<reference evidence="2" key="2">
    <citation type="submission" date="2020-05" db="UniProtKB">
        <authorList>
            <consortium name="EnsemblMetazoa"/>
        </authorList>
    </citation>
    <scope>IDENTIFICATION</scope>
</reference>
<gene>
    <name evidence="1" type="ORF">ZHAS_00009766</name>
</gene>
<dbReference type="Proteomes" id="UP000030765">
    <property type="component" value="Unassembled WGS sequence"/>
</dbReference>
<evidence type="ECO:0000313" key="2">
    <source>
        <dbReference type="EnsemblMetazoa" id="ASIC009766-PA"/>
    </source>
</evidence>
<evidence type="ECO:0000313" key="3">
    <source>
        <dbReference type="Proteomes" id="UP000030765"/>
    </source>
</evidence>
<sequence>MGHSNRTLGTRDPDTSTPLCMCGVRLLKGRASVRCDDIIYKKSAVAYQSKLCHLPIPARQAANDRLGDGPKRDRIGPDRRIRATAAPEAPLRRVLHEFENEAHLRIRKIRFGVWCVRRGW</sequence>
<dbReference type="EMBL" id="ATLV01017279">
    <property type="status" value="NOT_ANNOTATED_CDS"/>
    <property type="molecule type" value="Genomic_DNA"/>
</dbReference>